<protein>
    <recommendedName>
        <fullName evidence="3">Cysteine desulfurase</fullName>
    </recommendedName>
</protein>
<proteinExistence type="predicted"/>
<accession>A0A0R2B8R1</accession>
<dbReference type="PATRIC" id="fig|1423733.4.peg.2252"/>
<dbReference type="STRING" id="33960.TY91_03575"/>
<evidence type="ECO:0000313" key="1">
    <source>
        <dbReference type="EMBL" id="KRM75742.1"/>
    </source>
</evidence>
<dbReference type="InterPro" id="IPR035942">
    <property type="entry name" value="Lp2179-like_sf"/>
</dbReference>
<dbReference type="AlphaFoldDB" id="A0A0R2B8R1"/>
<name>A0A0R2B8R1_SECCO</name>
<gene>
    <name evidence="1" type="ORF">FC82_GL002146</name>
</gene>
<dbReference type="RefSeq" id="WP_056996721.1">
    <property type="nucleotide sequence ID" value="NZ_AYYR01000044.1"/>
</dbReference>
<comment type="caution">
    <text evidence="1">The sequence shown here is derived from an EMBL/GenBank/DDBJ whole genome shotgun (WGS) entry which is preliminary data.</text>
</comment>
<reference evidence="1 2" key="1">
    <citation type="journal article" date="2015" name="Genome Announc.">
        <title>Expanding the biotechnology potential of lactobacilli through comparative genomics of 213 strains and associated genera.</title>
        <authorList>
            <person name="Sun Z."/>
            <person name="Harris H.M."/>
            <person name="McCann A."/>
            <person name="Guo C."/>
            <person name="Argimon S."/>
            <person name="Zhang W."/>
            <person name="Yang X."/>
            <person name="Jeffery I.B."/>
            <person name="Cooney J.C."/>
            <person name="Kagawa T.F."/>
            <person name="Liu W."/>
            <person name="Song Y."/>
            <person name="Salvetti E."/>
            <person name="Wrobel A."/>
            <person name="Rasinkangas P."/>
            <person name="Parkhill J."/>
            <person name="Rea M.C."/>
            <person name="O'Sullivan O."/>
            <person name="Ritari J."/>
            <person name="Douillard F.P."/>
            <person name="Paul Ross R."/>
            <person name="Yang R."/>
            <person name="Briner A.E."/>
            <person name="Felis G.E."/>
            <person name="de Vos W.M."/>
            <person name="Barrangou R."/>
            <person name="Klaenhammer T.R."/>
            <person name="Caufield P.W."/>
            <person name="Cui Y."/>
            <person name="Zhang H."/>
            <person name="O'Toole P.W."/>
        </authorList>
    </citation>
    <scope>NUCLEOTIDE SEQUENCE [LARGE SCALE GENOMIC DNA]</scope>
    <source>
        <strain evidence="1 2">DSM 20515</strain>
    </source>
</reference>
<dbReference type="Pfam" id="PF08866">
    <property type="entry name" value="DUF1831"/>
    <property type="match status" value="1"/>
</dbReference>
<dbReference type="Proteomes" id="UP000051845">
    <property type="component" value="Unassembled WGS sequence"/>
</dbReference>
<evidence type="ECO:0008006" key="3">
    <source>
        <dbReference type="Google" id="ProtNLM"/>
    </source>
</evidence>
<dbReference type="Gene3D" id="3.30.1820.10">
    <property type="entry name" value="Lp2179-like"/>
    <property type="match status" value="1"/>
</dbReference>
<sequence>MAFDKTVTLQGDTTAYTLSPKVKKYTLKDLGFQETKVGNFSLKRSLDPKSPFNPSIELKVMVNSTLDGFKMAAVASKGTREVNLFKMDRAAEYAEQFHYLMESFIERDVFETAAE</sequence>
<dbReference type="InterPro" id="IPR014965">
    <property type="entry name" value="Amino_acid_metab_prot_put"/>
</dbReference>
<dbReference type="SUPFAM" id="SSF160800">
    <property type="entry name" value="Lp2179-like"/>
    <property type="match status" value="1"/>
</dbReference>
<organism evidence="1 2">
    <name type="scientific">Secundilactobacillus collinoides DSM 20515 = JCM 1123</name>
    <dbReference type="NCBI Taxonomy" id="1423733"/>
    <lineage>
        <taxon>Bacteria</taxon>
        <taxon>Bacillati</taxon>
        <taxon>Bacillota</taxon>
        <taxon>Bacilli</taxon>
        <taxon>Lactobacillales</taxon>
        <taxon>Lactobacillaceae</taxon>
        <taxon>Secundilactobacillus</taxon>
    </lineage>
</organism>
<dbReference type="EMBL" id="AYYR01000044">
    <property type="protein sequence ID" value="KRM75742.1"/>
    <property type="molecule type" value="Genomic_DNA"/>
</dbReference>
<evidence type="ECO:0000313" key="2">
    <source>
        <dbReference type="Proteomes" id="UP000051845"/>
    </source>
</evidence>